<feature type="non-terminal residue" evidence="1">
    <location>
        <position position="1"/>
    </location>
</feature>
<proteinExistence type="predicted"/>
<dbReference type="VEuPathDB" id="FungiDB:CH63R_01549"/>
<reference evidence="2" key="1">
    <citation type="journal article" date="2012" name="Nat. Genet.">
        <title>Lifestyle transitions in plant pathogenic Colletotrichum fungi deciphered by genome and transcriptome analyses.</title>
        <authorList>
            <person name="O'Connell R.J."/>
            <person name="Thon M.R."/>
            <person name="Hacquard S."/>
            <person name="Amyotte S.G."/>
            <person name="Kleemann J."/>
            <person name="Torres M.F."/>
            <person name="Damm U."/>
            <person name="Buiate E.A."/>
            <person name="Epstein L."/>
            <person name="Alkan N."/>
            <person name="Altmueller J."/>
            <person name="Alvarado-Balderrama L."/>
            <person name="Bauser C.A."/>
            <person name="Becker C."/>
            <person name="Birren B.W."/>
            <person name="Chen Z."/>
            <person name="Choi J."/>
            <person name="Crouch J.A."/>
            <person name="Duvick J.P."/>
            <person name="Farman M.A."/>
            <person name="Gan P."/>
            <person name="Heiman D."/>
            <person name="Henrissat B."/>
            <person name="Howard R.J."/>
            <person name="Kabbage M."/>
            <person name="Koch C."/>
            <person name="Kracher B."/>
            <person name="Kubo Y."/>
            <person name="Law A.D."/>
            <person name="Lebrun M.-H."/>
            <person name="Lee Y.-H."/>
            <person name="Miyara I."/>
            <person name="Moore N."/>
            <person name="Neumann U."/>
            <person name="Nordstroem K."/>
            <person name="Panaccione D.G."/>
            <person name="Panstruga R."/>
            <person name="Place M."/>
            <person name="Proctor R.H."/>
            <person name="Prusky D."/>
            <person name="Rech G."/>
            <person name="Reinhardt R."/>
            <person name="Rollins J.A."/>
            <person name="Rounsley S."/>
            <person name="Schardl C.L."/>
            <person name="Schwartz D.C."/>
            <person name="Shenoy N."/>
            <person name="Shirasu K."/>
            <person name="Sikhakolli U.R."/>
            <person name="Stueber K."/>
            <person name="Sukno S.A."/>
            <person name="Sweigard J.A."/>
            <person name="Takano Y."/>
            <person name="Takahara H."/>
            <person name="Trail F."/>
            <person name="van der Does H.C."/>
            <person name="Voll L.M."/>
            <person name="Will I."/>
            <person name="Young S."/>
            <person name="Zeng Q."/>
            <person name="Zhang J."/>
            <person name="Zhou S."/>
            <person name="Dickman M.B."/>
            <person name="Schulze-Lefert P."/>
            <person name="Ver Loren van Themaat E."/>
            <person name="Ma L.-J."/>
            <person name="Vaillancourt L.J."/>
        </authorList>
    </citation>
    <scope>NUCLEOTIDE SEQUENCE [LARGE SCALE GENOMIC DNA]</scope>
    <source>
        <strain evidence="2">IMI 349063</strain>
    </source>
</reference>
<organism evidence="1 2">
    <name type="scientific">Colletotrichum higginsianum (strain IMI 349063)</name>
    <name type="common">Crucifer anthracnose fungus</name>
    <dbReference type="NCBI Taxonomy" id="759273"/>
    <lineage>
        <taxon>Eukaryota</taxon>
        <taxon>Fungi</taxon>
        <taxon>Dikarya</taxon>
        <taxon>Ascomycota</taxon>
        <taxon>Pezizomycotina</taxon>
        <taxon>Sordariomycetes</taxon>
        <taxon>Hypocreomycetidae</taxon>
        <taxon>Glomerellales</taxon>
        <taxon>Glomerellaceae</taxon>
        <taxon>Colletotrichum</taxon>
        <taxon>Colletotrichum destructivum species complex</taxon>
    </lineage>
</organism>
<sequence length="77" mass="8364">MGDKNLRTFRYHPAPCRVVRRKQAGANEDHISSAVTIGASEGDWKSAFDQKTLGDVSASHEGLLILATRAAEEPITN</sequence>
<gene>
    <name evidence="1" type="ORF">CH063_07331</name>
</gene>
<dbReference type="AlphaFoldDB" id="H1V5S8"/>
<name>H1V5S8_COLHI</name>
<accession>H1V5S8</accession>
<evidence type="ECO:0000313" key="2">
    <source>
        <dbReference type="Proteomes" id="UP000007174"/>
    </source>
</evidence>
<protein>
    <submittedName>
        <fullName evidence="1">Uncharacterized protein</fullName>
    </submittedName>
</protein>
<dbReference type="EMBL" id="CACQ02001599">
    <property type="protein sequence ID" value="CCF35580.1"/>
    <property type="molecule type" value="Genomic_DNA"/>
</dbReference>
<dbReference type="HOGENOM" id="CLU_2644619_0_0_1"/>
<dbReference type="Proteomes" id="UP000007174">
    <property type="component" value="Unassembled WGS sequence"/>
</dbReference>
<evidence type="ECO:0000313" key="1">
    <source>
        <dbReference type="EMBL" id="CCF35580.1"/>
    </source>
</evidence>